<feature type="coiled-coil region" evidence="11">
    <location>
        <begin position="4094"/>
        <end position="4122"/>
    </location>
</feature>
<feature type="domain" description="VWFA" evidence="13">
    <location>
        <begin position="4720"/>
        <end position="4922"/>
    </location>
</feature>
<dbReference type="GO" id="GO:0000027">
    <property type="term" value="P:ribosomal large subunit assembly"/>
    <property type="evidence" value="ECO:0007669"/>
    <property type="project" value="InterPro"/>
</dbReference>
<evidence type="ECO:0000256" key="7">
    <source>
        <dbReference type="ARBA" id="ARBA00022840"/>
    </source>
</evidence>
<proteinExistence type="inferred from homology"/>
<dbReference type="OrthoDB" id="5186at2759"/>
<evidence type="ECO:0000256" key="9">
    <source>
        <dbReference type="ARBA" id="ARBA00023242"/>
    </source>
</evidence>
<reference evidence="14 15" key="1">
    <citation type="journal article" date="2016" name="Genome Biol. Evol.">
        <title>Divergent and convergent evolution of fungal pathogenicity.</title>
        <authorList>
            <person name="Shang Y."/>
            <person name="Xiao G."/>
            <person name="Zheng P."/>
            <person name="Cen K."/>
            <person name="Zhan S."/>
            <person name="Wang C."/>
        </authorList>
    </citation>
    <scope>NUCLEOTIDE SEQUENCE [LARGE SCALE GENOMIC DNA]</scope>
    <source>
        <strain evidence="14 15">RCEF 4871</strain>
    </source>
</reference>
<feature type="compositionally biased region" description="Acidic residues" evidence="12">
    <location>
        <begin position="4258"/>
        <end position="4291"/>
    </location>
</feature>
<dbReference type="PANTHER" id="PTHR48103">
    <property type="entry name" value="MIDASIN-RELATED"/>
    <property type="match status" value="1"/>
</dbReference>
<evidence type="ECO:0000256" key="3">
    <source>
        <dbReference type="ARBA" id="ARBA00007188"/>
    </source>
</evidence>
<dbReference type="EMBL" id="AZHC01000053">
    <property type="protein sequence ID" value="OAA34442.1"/>
    <property type="molecule type" value="Genomic_DNA"/>
</dbReference>
<dbReference type="InterPro" id="IPR002035">
    <property type="entry name" value="VWF_A"/>
</dbReference>
<protein>
    <recommendedName>
        <fullName evidence="4 10">Midasin</fullName>
    </recommendedName>
</protein>
<comment type="function">
    <text evidence="10">Nuclear chaperone required for maturation and nuclear export of pre-60S ribosome subunits.</text>
</comment>
<dbReference type="GO" id="GO:0030687">
    <property type="term" value="C:preribosome, large subunit precursor"/>
    <property type="evidence" value="ECO:0007669"/>
    <property type="project" value="TreeGrafter"/>
</dbReference>
<comment type="caution">
    <text evidence="14">The sequence shown here is derived from an EMBL/GenBank/DDBJ whole genome shotgun (WGS) entry which is preliminary data.</text>
</comment>
<feature type="compositionally biased region" description="Basic and acidic residues" evidence="12">
    <location>
        <begin position="4292"/>
        <end position="4304"/>
    </location>
</feature>
<feature type="compositionally biased region" description="Basic and acidic residues" evidence="12">
    <location>
        <begin position="4204"/>
        <end position="4225"/>
    </location>
</feature>
<feature type="region of interest" description="Disordered" evidence="12">
    <location>
        <begin position="4535"/>
        <end position="4619"/>
    </location>
</feature>
<evidence type="ECO:0000256" key="6">
    <source>
        <dbReference type="ARBA" id="ARBA00022741"/>
    </source>
</evidence>
<dbReference type="GO" id="GO:0016887">
    <property type="term" value="F:ATP hydrolysis activity"/>
    <property type="evidence" value="ECO:0007669"/>
    <property type="project" value="InterPro"/>
</dbReference>
<feature type="region of interest" description="Disordered" evidence="12">
    <location>
        <begin position="752"/>
        <end position="777"/>
    </location>
</feature>
<dbReference type="FunFam" id="3.40.50.300:FF:001368">
    <property type="entry name" value="Midasin"/>
    <property type="match status" value="1"/>
</dbReference>
<dbReference type="PANTHER" id="PTHR48103:SF2">
    <property type="entry name" value="MIDASIN"/>
    <property type="match status" value="1"/>
</dbReference>
<keyword evidence="8 10" id="KW-0143">Chaperone</keyword>
<keyword evidence="11" id="KW-0175">Coiled coil</keyword>
<dbReference type="InterPro" id="IPR003593">
    <property type="entry name" value="AAA+_ATPase"/>
</dbReference>
<evidence type="ECO:0000313" key="14">
    <source>
        <dbReference type="EMBL" id="OAA34442.1"/>
    </source>
</evidence>
<feature type="compositionally biased region" description="Polar residues" evidence="12">
    <location>
        <begin position="4385"/>
        <end position="4398"/>
    </location>
</feature>
<feature type="compositionally biased region" description="Acidic residues" evidence="12">
    <location>
        <begin position="4145"/>
        <end position="4163"/>
    </location>
</feature>
<dbReference type="OMA" id="ILEQWHR"/>
<dbReference type="SUPFAM" id="SSF53300">
    <property type="entry name" value="vWA-like"/>
    <property type="match status" value="1"/>
</dbReference>
<dbReference type="FunFam" id="3.40.50.300:FF:000142">
    <property type="entry name" value="Midasin"/>
    <property type="match status" value="1"/>
</dbReference>
<organism evidence="14 15">
    <name type="scientific">Metarhizium rileyi (strain RCEF 4871)</name>
    <name type="common">Nomuraea rileyi</name>
    <dbReference type="NCBI Taxonomy" id="1649241"/>
    <lineage>
        <taxon>Eukaryota</taxon>
        <taxon>Fungi</taxon>
        <taxon>Dikarya</taxon>
        <taxon>Ascomycota</taxon>
        <taxon>Pezizomycotina</taxon>
        <taxon>Sordariomycetes</taxon>
        <taxon>Hypocreomycetidae</taxon>
        <taxon>Hypocreales</taxon>
        <taxon>Clavicipitaceae</taxon>
        <taxon>Metarhizium</taxon>
    </lineage>
</organism>
<dbReference type="GO" id="GO:0000055">
    <property type="term" value="P:ribosomal large subunit export from nucleus"/>
    <property type="evidence" value="ECO:0007669"/>
    <property type="project" value="TreeGrafter"/>
</dbReference>
<comment type="similarity">
    <text evidence="3 10">Belongs to the midasin family.</text>
</comment>
<dbReference type="FunFam" id="3.40.50.300:FF:000582">
    <property type="entry name" value="Midasin"/>
    <property type="match status" value="1"/>
</dbReference>
<evidence type="ECO:0000256" key="12">
    <source>
        <dbReference type="SAM" id="MobiDB-lite"/>
    </source>
</evidence>
<keyword evidence="15" id="KW-1185">Reference proteome</keyword>
<evidence type="ECO:0000313" key="15">
    <source>
        <dbReference type="Proteomes" id="UP000243498"/>
    </source>
</evidence>
<dbReference type="InterPro" id="IPR027417">
    <property type="entry name" value="P-loop_NTPase"/>
</dbReference>
<dbReference type="GO" id="GO:0005730">
    <property type="term" value="C:nucleolus"/>
    <property type="evidence" value="ECO:0007669"/>
    <property type="project" value="UniProtKB-SubCell"/>
</dbReference>
<dbReference type="SUPFAM" id="SSF52540">
    <property type="entry name" value="P-loop containing nucleoside triphosphate hydrolases"/>
    <property type="match status" value="6"/>
</dbReference>
<name>A0A166W827_METRR</name>
<feature type="compositionally biased region" description="Basic and acidic residues" evidence="12">
    <location>
        <begin position="752"/>
        <end position="762"/>
    </location>
</feature>
<feature type="compositionally biased region" description="Low complexity" evidence="12">
    <location>
        <begin position="4405"/>
        <end position="4424"/>
    </location>
</feature>
<feature type="compositionally biased region" description="Polar residues" evidence="12">
    <location>
        <begin position="4368"/>
        <end position="4378"/>
    </location>
</feature>
<accession>A0A166W827</accession>
<dbReference type="Pfam" id="PF21108">
    <property type="entry name" value="MDN1_4th"/>
    <property type="match status" value="1"/>
</dbReference>
<dbReference type="InterPro" id="IPR011704">
    <property type="entry name" value="ATPase_dyneun-rel_AAA"/>
</dbReference>
<feature type="compositionally biased region" description="Acidic residues" evidence="12">
    <location>
        <begin position="4226"/>
        <end position="4238"/>
    </location>
</feature>
<evidence type="ECO:0000256" key="1">
    <source>
        <dbReference type="ARBA" id="ARBA00004604"/>
    </source>
</evidence>
<keyword evidence="5" id="KW-0597">Phosphoprotein</keyword>
<evidence type="ECO:0000256" key="4">
    <source>
        <dbReference type="ARBA" id="ARBA00017143"/>
    </source>
</evidence>
<comment type="subcellular location">
    <subcellularLocation>
        <location evidence="1">Nucleus</location>
        <location evidence="1">Nucleolus</location>
    </subcellularLocation>
    <subcellularLocation>
        <location evidence="2">Nucleus</location>
        <location evidence="2">Nucleoplasm</location>
    </subcellularLocation>
</comment>
<dbReference type="STRING" id="1081105.A0A166W827"/>
<evidence type="ECO:0000256" key="10">
    <source>
        <dbReference type="PIRNR" id="PIRNR010340"/>
    </source>
</evidence>
<dbReference type="Pfam" id="PF07728">
    <property type="entry name" value="AAA_5"/>
    <property type="match status" value="8"/>
</dbReference>
<dbReference type="PIRSF" id="PIRSF010340">
    <property type="entry name" value="Midasin"/>
    <property type="match status" value="1"/>
</dbReference>
<dbReference type="Pfam" id="PF17867">
    <property type="entry name" value="AAA_lid_7"/>
    <property type="match status" value="3"/>
</dbReference>
<dbReference type="InterPro" id="IPR041190">
    <property type="entry name" value="Midasin_AAA_lid_5"/>
</dbReference>
<dbReference type="InterPro" id="IPR012099">
    <property type="entry name" value="Midasin"/>
</dbReference>
<evidence type="ECO:0000259" key="13">
    <source>
        <dbReference type="PROSITE" id="PS50234"/>
    </source>
</evidence>
<keyword evidence="9 10" id="KW-0539">Nucleus</keyword>
<keyword evidence="6 10" id="KW-0547">Nucleotide-binding</keyword>
<dbReference type="InterPro" id="IPR036465">
    <property type="entry name" value="vWFA_dom_sf"/>
</dbReference>
<sequence length="4931" mass="553599">MAMIDVSRQKRSLLADAIVLDHLPPELLDIIRQQSTTKLLDAVTQAALCPPLTERIFVHFENVFPDICARWLLNAGTQLPRIRIASSFARLLPFAPYLAAFLRCTDDNSTVTPHSSALRLLLPKFDPPSSSELDEDELLETLITTWRLLNFDFRTYSPLASASCMQNLFQHHSRPVRYVAIRVFCLLLHASDFKLEALVDEHVGMDEAVIGKLDGVSVDFGFLSLYERNRAQLLLSLRTQVKSEDKADDEKQTIQTLTPYVVSYGDTLLPRPSGPVGNPSALVMTNTTTRNLERLANLLRDADPILLFGMAGVGKTSLIQEIAMQLGMYSDMVTLHLNDQTDAKMLVGLYSTDSKPGSFQWRPGVLTTAVREGRWVLVEDLDRAPAEVLSTLLPLIERKELLIPSRGEIVRAASSFRLFATVRTSRGLNGRENLPSLVGMRFWHTLYAEPPTQPELDEVISQTYPMLRKFVPGILAVHGRLAQLGSNVSLMSRGRSVMDRQVNLRDLLKWCRRLKECLLTAGSKTGDEPISETTRDWMFMEALDCFVGSCPDVELGKHLTYAVAEEMHLSKDRADHYLSANIPPLEDNDRAFCIGRAQLRKKRLSSRLQKSKRPFASTVHAKKLLEQIAVAVKLEEPVLLVGETGIGKTTVVQQLADSLGHKLIAVNLSQQSEVGDLLGGFKPVNVRSLAVPLKEEFEDLFAATGISASKNQKYLEQAGKSFAKSQWSKLSKLWKEAPKMFTKIVTELERSQAEQAEARDGDSSQAQPAKRRKTQSKLQTLLELRPRWDAFARNLEQFDLQLCGGSGAFAFTFVEGNLLKAVRNGDWVLLDEINLASPDTLENIVDLLTGPHERPSILLSETGEIEKIVAHPDFRIFGAMNPATDVGKRDLPIGIRSRFTELYVKSPDTDLKDLLTIIKTYMGNSSTKNDQAADDIARLYLNTKRMAEERRLVDGANEVPHFSLRTLTRVLSYVTNIAPLYGVRRALFEGFSMGFLTLLDRDSEKMLLPLIYHHLLDKHGSPQSLLSQPPKHPNDGRQYVKFQNRNHDRHYWLFQGEQTPIERDDYIITPYVERNLLNLVRATSTRRFPILIQGPTSAGKTSMIEYLANFTGNKFVRINNHEHTDLQEYLGTYVSGPDGKLRFQEGLLVQAMRQGHWIVLDELNLAPTDVLEALNRLLDDNRELLIPETQEIVRPHENFILLATQNPPGLYGGRKVLSRAFRNRFLELHFDDIPEDELEYILQQRSRNTSPPDCRRIVTVYKELSRLRQTSRLFEQKDSFATLRDLFRWALRAADTREEIASHGFMLLAERVRNDDERVAVKEVIEKVFKVKLDPQELYSPSKAPELRLVTERSNAQGVVWTHAMRRLFVLVSRALQNNEPVLLVGETGCGKTTVVQLLAETLSQELHIVNAHQNTETGDLIGSQRPVRNRGAILEALGTDVTAILESLGDEAPTSLEERLERYKSLSQIAKNTVPQEIRDRVAANETRSKALFEWSDGALVEAMRGGHFFLLDEISLADDSVLERLNSVLEPQRTLLLAEKGIDNSFVVGADGFQFFATMNPGGDFGKKELSPALRNRFTEIWVPPLSESEDIYDIVRTKLADGYKHLVDAMVNFASWFALNFRPMATSAFSVREILAWVQFINSFKATDPLNSFVHGASAIFVDSIGANPSAMLTTDLKTVHDQRHECLKKLGELVGQDISRIYPTEPTLSISDDLLCIGDFSMPRDPTGSADPTFAFHAPTTRLNAMRVVRALQMQKPILLEGSPGVGKTTLIAALSQACGRPLTRINLSDQTDLMDLFGTDVPVEGEEAGNFAWRDAPFLQAMQKGEWVLLDEMNLASQSVLEGLNACLDHRGEVYISELDQVFRRHPDFRLFAAQNPHHQGGGRKGLPSSFVNRFIVVYADVFKREDLELIASHNFPQLDAQVIAHLIEFVSQLEHQIVVEKVFGSQGGPWEFNLRDVLRWLHLLRASDPCLQTAQMDDFLDIVVRQRFRTSRDRAEVDKLFARVIGWEPRAHNHYHSLSSQFGQVGFALLSRNLSVQPESLPNIDIVPRLAELESIMICVQQNIPCILSGPSGFGKSSLLSYVAALSGKPLVVFPMNADIDTMDLVGGFEQADPLREVNAALVDLREYLQDSVMTLVPTAAPGEVLHLLHLLDRHNGDNNSLTAILVSITSLLEQVSSDTEVGVALSKVKQLLEAPLVLANPRFEWLDGVIVKALLTGQWLVLDNANMCNASVLDRLNSLLEPNGYLSINEHCDSDGKPRIIRPHRDFRIFLTMDPRYGELSRAMRNRAIEIHIHSPPPQSMSCLDKISAIESRLQRFYDSKLSSNLSADNLSVETFQVAVENLSLDDMSLLDRFVNHGAADKALHSASIDLLQFLQTTQGSQILRNMMQVYSTLPSNTTGNFAKAQPIHPLNNQIAIKLLENETSAYWMGTRYETLRRLHDIRQSIQRYHSQAQSAKLGALSRLQRSLLSDRVAAVSKDSTVKLGVFLTSMVASIEKYLHQAVDLTDNFLERRQLLEVFGLYLEQTMSLSSSHDFDEAYFQAHIGLGIKKLAKFSEMMTEKTDSAFLSLALGQLHNDFNSGFQLSTGLSMEVLWNTFRPIPITTKAVFDRSTEVDQLATRFDALRWKASASTFDLSNAQQTLAKVYKIVREDSDSTDQLLADLTTAIQDLETRIGQDMQETIPFFAPEFEHLRQLIMLSSLTSHSRDLELDKQLVILSALPTKAIMTLASASEGAFNLQFLSCLAHQKSYSWDGKLTVSLWRKLHSLRNISLGSLALLETELPVVGQHLAALTAEISADPLVGLNELLWELIQDTFEAHDPRMKAALSSTYSQVETHIGSISSLALDGAAADHLIPSIVGIVASRLDSSQATYFSALAWLQFSIGLVKLYVPDRIFDPQLQPKVELKFYEQLETSLQGKLAALEAFQIRFTAQKTSARSKLIQLQLDKLGPAPKEIQPVFRPERSELHQLQAEFANILKTISGLRLSDIMKNLVSNSDDGITNALHLIRENVSRLVDRLSFRFEAYQDMARPTVNILRCLLVGLSLCDASQAVLSEPATLQLLESTPFFGSPQSKDISPGRLGTNTFEFLGLMSANVAVQGIQGLSSADRQAVFECFHSFYDDWNKKLDADRKAEATRTSLFRFRGTLEDEEEFDAAEFNELFPTFDDEDSTVRKDIKPDQVRDISLKVADAHRKIFIERQDPQKAFQESCMAAGQRIVEELQDQGSVDRGINAKMLASTLILLEEKVDELQSSSNTKTYNFYADANLAEARQLVSVAHRIKARFRELQLVDEIGHMQPLADVIQSCEKLLEQVHGEPLAKLLPKVEQLHAHVYEWQFGGWASKTYAVLSLHNSLTDTVIRWRRLELSTWANLFDMEQKKCQDDAYSWWFIAYQVVVAVPLTMLDSRLEMQNYAKSLIENLILYFSSSIVGQFKTRVALLRQLLSHLNMLAQDYPALEVICVAVDNFLRYYARYETLADEAIQKGRAPIDKTMKDVLLVASWKDTNINALRESARKSHQKLFRLIRKFRGVLGQEMKVFMAQGLPDESLIIKTNDELEPSTTKLPVVNIDALKTSLPGWLVDHRRLANLQNTISVMRRITYSPEMSSNTSKLVLDFVTELNKSMAELRKETPSVLNDENKDQIKHLKTRKRKLFADTLRDLRTMGLQHNLSQDKLAGQSSLAVILSSLATVSFAESAAAKEAEYYFHKTLDLAPRAREAAREHSEDLTGAEVTRSAGFVEGLINLNLTQRQSLGAVTKAREGLQQAIQEFKNMGTEADHSTLVHQRYDGNWMNRLRWLRHGIEFAIRLAEMHEKLGKIDNRAVVQELQEWATRISAKSAAVKSLVDLPIGISSMSRDRIREGALKDFDEIDERLGLLVKTRSDLSFILSHLKTWTQCDTIRSDEPVEDTKLDTFANTVSSLADTVLVAIESAKRKGVTVVPREQGEAGWLIKHNEALFAMINHLRMNNVERTTRHCIRMMQKIPLDDVQTSTTAGCIVNLVSPILDQFMTLCSRSIGQGLEMHRASTHMAYNLTKSFNQIASQGFCTPQEKSDETSGDAGQLEAGTGLGEGEGAEDISKDIQPDEDLTELAQEANNEKNEEVQDEKDAVDMADEDLEGELGSVAGEDEDEGSQKGDEKEEEENDMDEEAGDVDDLDPTAVDEKMWDGNDDDEKADKEQQGNEAKGQQQDDEQMAVDEDAKQKDEDKKAEEEREEREQQQEGEEEEEAEAEEEGAHAQEELNRQDQNVQENDALELPEDMELDFEDKEEISDEDDDDDDLSDPEGEVDKTEEQPAAKDEVDENMEDAAGQQLQEEAGEGEEEISEDEEEVPTGADEVKEEVESNIGEEAEEDSKEDAGEDTAQPQDNANTDIDNAAPSDVQSSGLDQNQQSMDIDDKFQAQAAQQEQGDMGDGAADQDTSAGSKGAPSRTNETVDKNQQEDDAEESARSNPFRRLGDALEKWHRQNVDIMDANQEDGNKQKAEAKEEDMDIELGRREYQHLENDESAADTQAMGTAEEDEVQRIDEAMAVDDEFEKDEPTSHRMEGDADDDMNETAEKKDYEDSGEVHDMEDTKEPDDGRTGVQTRQGNYSREETASEPDTGLVEDAEHDDGPVEETWEQLSTTHISDETRHLRDYGECVQQWSEFQTKSHGLSLNLTSQLRLILTPSQSTKLSGSFRTGKRLNIKRIIPYIASSYKRDKIWMRRAIPTKRTYQILLCVDDSKSMGESSSGRLAMESLVMVSRALTMLEAGQVGVVGFGGDVFTAHELTDPFASDAGAKVLQRFGFSQDRTDIALLIRQTIDKFRTARQQSGGGADLWQLALILSDGLTPSSAHDSIRRLLREAMEERIMVVFIIMDDTGKRKGDSVLELKEAKFVKDDNGESQVVIERYLDTFPFQYYLIVHNLEELPTALAGLLRTWFAEVAT</sequence>
<dbReference type="InterPro" id="IPR040848">
    <property type="entry name" value="AAA_lid_7"/>
</dbReference>
<feature type="compositionally biased region" description="Basic and acidic residues" evidence="12">
    <location>
        <begin position="4460"/>
        <end position="4472"/>
    </location>
</feature>
<evidence type="ECO:0000256" key="5">
    <source>
        <dbReference type="ARBA" id="ARBA00022553"/>
    </source>
</evidence>
<dbReference type="Pfam" id="PF17865">
    <property type="entry name" value="AAA_lid_5"/>
    <property type="match status" value="1"/>
</dbReference>
<dbReference type="Gene3D" id="3.40.50.410">
    <property type="entry name" value="von Willebrand factor, type A domain"/>
    <property type="match status" value="1"/>
</dbReference>
<feature type="compositionally biased region" description="Acidic residues" evidence="12">
    <location>
        <begin position="4321"/>
        <end position="4336"/>
    </location>
</feature>
<dbReference type="GO" id="GO:0005654">
    <property type="term" value="C:nucleoplasm"/>
    <property type="evidence" value="ECO:0007669"/>
    <property type="project" value="UniProtKB-SubCell"/>
</dbReference>
<evidence type="ECO:0000256" key="11">
    <source>
        <dbReference type="SAM" id="Coils"/>
    </source>
</evidence>
<dbReference type="Proteomes" id="UP000243498">
    <property type="component" value="Unassembled WGS sequence"/>
</dbReference>
<dbReference type="PROSITE" id="PS50234">
    <property type="entry name" value="VWFA"/>
    <property type="match status" value="1"/>
</dbReference>
<keyword evidence="7 10" id="KW-0067">ATP-binding</keyword>
<feature type="compositionally biased region" description="Acidic residues" evidence="12">
    <location>
        <begin position="4609"/>
        <end position="4619"/>
    </location>
</feature>
<feature type="compositionally biased region" description="Basic and acidic residues" evidence="12">
    <location>
        <begin position="4239"/>
        <end position="4249"/>
    </location>
</feature>
<dbReference type="FunFam" id="3.40.50.300:FF:000712">
    <property type="entry name" value="Midasin"/>
    <property type="match status" value="1"/>
</dbReference>
<gene>
    <name evidence="14" type="ORF">NOR_08452</name>
</gene>
<feature type="compositionally biased region" description="Basic and acidic residues" evidence="12">
    <location>
        <begin position="4543"/>
        <end position="4552"/>
    </location>
</feature>
<evidence type="ECO:0000256" key="2">
    <source>
        <dbReference type="ARBA" id="ARBA00004642"/>
    </source>
</evidence>
<dbReference type="Gene3D" id="3.40.50.300">
    <property type="entry name" value="P-loop containing nucleotide triphosphate hydrolases"/>
    <property type="match status" value="6"/>
</dbReference>
<dbReference type="InterPro" id="IPR048617">
    <property type="entry name" value="MDN1_AAA_lid_4"/>
</dbReference>
<feature type="compositionally biased region" description="Basic and acidic residues" evidence="12">
    <location>
        <begin position="4561"/>
        <end position="4586"/>
    </location>
</feature>
<feature type="compositionally biased region" description="Acidic residues" evidence="12">
    <location>
        <begin position="4351"/>
        <end position="4365"/>
    </location>
</feature>
<evidence type="ECO:0000256" key="8">
    <source>
        <dbReference type="ARBA" id="ARBA00023186"/>
    </source>
</evidence>
<dbReference type="CDD" id="cd00009">
    <property type="entry name" value="AAA"/>
    <property type="match status" value="2"/>
</dbReference>
<feature type="region of interest" description="Disordered" evidence="12">
    <location>
        <begin position="4054"/>
        <end position="4088"/>
    </location>
</feature>
<dbReference type="SMART" id="SM00382">
    <property type="entry name" value="AAA"/>
    <property type="match status" value="6"/>
</dbReference>
<feature type="region of interest" description="Disordered" evidence="12">
    <location>
        <begin position="4123"/>
        <end position="4496"/>
    </location>
</feature>
<dbReference type="GO" id="GO:0005524">
    <property type="term" value="F:ATP binding"/>
    <property type="evidence" value="ECO:0007669"/>
    <property type="project" value="UniProtKB-KW"/>
</dbReference>